<dbReference type="EMBL" id="HG994584">
    <property type="protein sequence ID" value="CAF2938551.1"/>
    <property type="molecule type" value="Genomic_DNA"/>
</dbReference>
<evidence type="ECO:0000313" key="3">
    <source>
        <dbReference type="EMBL" id="CAF2938551.1"/>
    </source>
</evidence>
<name>A0A7R8CUQ2_LEPSM</name>
<evidence type="ECO:0000313" key="4">
    <source>
        <dbReference type="Proteomes" id="UP000675881"/>
    </source>
</evidence>
<dbReference type="GO" id="GO:0005737">
    <property type="term" value="C:cytoplasm"/>
    <property type="evidence" value="ECO:0007669"/>
    <property type="project" value="TreeGrafter"/>
</dbReference>
<gene>
    <name evidence="3" type="ORF">LSAA_10499</name>
</gene>
<dbReference type="Pfam" id="PF13855">
    <property type="entry name" value="LRR_8"/>
    <property type="match status" value="1"/>
</dbReference>
<dbReference type="PANTHER" id="PTHR15454:SF35">
    <property type="entry name" value="NISCHARIN"/>
    <property type="match status" value="1"/>
</dbReference>
<dbReference type="Gene3D" id="3.80.10.10">
    <property type="entry name" value="Ribonuclease Inhibitor"/>
    <property type="match status" value="2"/>
</dbReference>
<dbReference type="PROSITE" id="PS51450">
    <property type="entry name" value="LRR"/>
    <property type="match status" value="4"/>
</dbReference>
<sequence>MLRISGSIGKILLCDDFVEERNEDILRREHLKWKNLKKLDLRYNAISEIDLSLMTAPGITTLNLGHNHLSTVENLTCLPHLDILDLSFNNIKSVTDLHAKLGQTREINLSGNQITDLDGFSRLFSLMRLSICDNKLRELEAIFCISSLPCLEFINLQGNSVTSVVDYRLKVLESFGKRCPEITLDTELASQQEIDKVSVLMALRVAREGKSPTSLFGNLPRKV</sequence>
<dbReference type="Proteomes" id="UP000675881">
    <property type="component" value="Chromosome 5"/>
</dbReference>
<keyword evidence="4" id="KW-1185">Reference proteome</keyword>
<dbReference type="InterPro" id="IPR001611">
    <property type="entry name" value="Leu-rich_rpt"/>
</dbReference>
<keyword evidence="2" id="KW-0677">Repeat</keyword>
<dbReference type="Pfam" id="PF13516">
    <property type="entry name" value="LRR_6"/>
    <property type="match status" value="1"/>
</dbReference>
<reference evidence="3" key="1">
    <citation type="submission" date="2021-02" db="EMBL/GenBank/DDBJ databases">
        <authorList>
            <person name="Bekaert M."/>
        </authorList>
    </citation>
    <scope>NUCLEOTIDE SEQUENCE</scope>
    <source>
        <strain evidence="3">IoA-00</strain>
    </source>
</reference>
<dbReference type="PANTHER" id="PTHR15454">
    <property type="entry name" value="NISCHARIN RELATED"/>
    <property type="match status" value="1"/>
</dbReference>
<accession>A0A7R8CUQ2</accession>
<keyword evidence="1" id="KW-0433">Leucine-rich repeat</keyword>
<organism evidence="3 4">
    <name type="scientific">Lepeophtheirus salmonis</name>
    <name type="common">Salmon louse</name>
    <name type="synonym">Caligus salmonis</name>
    <dbReference type="NCBI Taxonomy" id="72036"/>
    <lineage>
        <taxon>Eukaryota</taxon>
        <taxon>Metazoa</taxon>
        <taxon>Ecdysozoa</taxon>
        <taxon>Arthropoda</taxon>
        <taxon>Crustacea</taxon>
        <taxon>Multicrustacea</taxon>
        <taxon>Hexanauplia</taxon>
        <taxon>Copepoda</taxon>
        <taxon>Siphonostomatoida</taxon>
        <taxon>Caligidae</taxon>
        <taxon>Lepeophtheirus</taxon>
    </lineage>
</organism>
<evidence type="ECO:0000256" key="1">
    <source>
        <dbReference type="ARBA" id="ARBA00022614"/>
    </source>
</evidence>
<dbReference type="InterPro" id="IPR032675">
    <property type="entry name" value="LRR_dom_sf"/>
</dbReference>
<protein>
    <submittedName>
        <fullName evidence="3">Nischarin</fullName>
    </submittedName>
</protein>
<dbReference type="SUPFAM" id="SSF52075">
    <property type="entry name" value="Outer arm dynein light chain 1"/>
    <property type="match status" value="1"/>
</dbReference>
<proteinExistence type="predicted"/>
<evidence type="ECO:0000256" key="2">
    <source>
        <dbReference type="ARBA" id="ARBA00022737"/>
    </source>
</evidence>
<dbReference type="OrthoDB" id="430293at2759"/>
<dbReference type="AlphaFoldDB" id="A0A7R8CUQ2"/>